<dbReference type="SMART" id="SM00896">
    <property type="entry name" value="FDX-ACB"/>
    <property type="match status" value="1"/>
</dbReference>
<evidence type="ECO:0000256" key="11">
    <source>
        <dbReference type="ARBA" id="ARBA00022884"/>
    </source>
</evidence>
<dbReference type="Pfam" id="PF03484">
    <property type="entry name" value="B5"/>
    <property type="match status" value="1"/>
</dbReference>
<feature type="binding site" evidence="15">
    <location>
        <position position="493"/>
    </location>
    <ligand>
        <name>Mg(2+)</name>
        <dbReference type="ChEBI" id="CHEBI:18420"/>
        <note>shared with alpha subunit</note>
    </ligand>
</feature>
<dbReference type="EMBL" id="WBJY01000004">
    <property type="protein sequence ID" value="KAB1646947.1"/>
    <property type="molecule type" value="Genomic_DNA"/>
</dbReference>
<dbReference type="SMART" id="SM00874">
    <property type="entry name" value="B5"/>
    <property type="match status" value="1"/>
</dbReference>
<dbReference type="InterPro" id="IPR020825">
    <property type="entry name" value="Phe-tRNA_synthase-like_B3/B4"/>
</dbReference>
<dbReference type="SMART" id="SM00873">
    <property type="entry name" value="B3_4"/>
    <property type="match status" value="1"/>
</dbReference>
<dbReference type="OrthoDB" id="9805455at2"/>
<keyword evidence="5 16" id="KW-0820">tRNA-binding</keyword>
<dbReference type="PROSITE" id="PS51483">
    <property type="entry name" value="B5"/>
    <property type="match status" value="1"/>
</dbReference>
<evidence type="ECO:0000256" key="13">
    <source>
        <dbReference type="ARBA" id="ARBA00023146"/>
    </source>
</evidence>
<dbReference type="SUPFAM" id="SSF54991">
    <property type="entry name" value="Anticodon-binding domain of PheRS"/>
    <property type="match status" value="1"/>
</dbReference>
<evidence type="ECO:0000256" key="12">
    <source>
        <dbReference type="ARBA" id="ARBA00022917"/>
    </source>
</evidence>
<evidence type="ECO:0000256" key="7">
    <source>
        <dbReference type="ARBA" id="ARBA00022723"/>
    </source>
</evidence>
<sequence length="857" mass="90857">MRVPIGWLGEVVDLADDVAPQDVLDALVRVGLEDEDTHAFEISGPVVVGQVLERVAEPQSNGKTINWCQVRVAPAGEQAADGGADVRGVVCGAHNFEAGDKVVVTLPGAVLPGAFAIAARKTYGHVSDGMIASARELGLGDDHTGILVLSRLGLDPLVGTDAIELLGLDERSVEVNVTPDRGYAMSVRGIGREYSHATGATFHDPALRPELEDIAAGALAPDAASVRVPVTVTDARAVRNQDPCPVFVGTVVTGVDASRPTPPWMVARLALAGIRSLGVLVDITNYVMIELGQPIHGYDLDQLRGGITVRRAEAGEKLRTLDGKERTLSDEDLLITDDRGPIGLAGVMGGMETELGDSTRNVLIEAANFSPISIARTARRHKLPSEASRRFERGVDPRVAVAAAARVAELMVLLAGGKVEPQGSVHARALDPEPLTLRASQPEAVMGVHYTTDEIVTSLRAVGCEVWDEADGLFGVRPPSWRPDLENEVSLIEEVGRLGGFDRIPSVLPVAPPGRGLTRVQRLRRQTADVLAAWGAVETLSYPFTNEADRDRLGRATPGAVPAIKLANALDPQNAWLRTSMLPGLLQVAHRNWARGTTDLAVFEIGTVFLPDEGRAYGTETVPGTSTPPTPAELQAIADGLPRQPRWVGAVFAGNRAPKQPGLAATPYAWQDALEAVQRIGLATAAELRVRQGSHQAFHPGRCAEVFAVDAATGEERSVGYAGELHPDVTASFDLPRVVAALDLDLDVIIESGRREVETGAIVGFPVATQDLSLVLPADVPAGDVERTIAEGAGSLLEHIDLVDDYRGAGLDEGEKSLLFALRFRAPDRTLTAAEATESKEAGAALAAERYGARIRA</sequence>
<keyword evidence="9 15" id="KW-0067">ATP-binding</keyword>
<keyword evidence="11 16" id="KW-0694">RNA-binding</keyword>
<dbReference type="EC" id="6.1.1.20" evidence="15"/>
<dbReference type="PROSITE" id="PS51447">
    <property type="entry name" value="FDX_ACB"/>
    <property type="match status" value="1"/>
</dbReference>
<evidence type="ECO:0000313" key="20">
    <source>
        <dbReference type="EMBL" id="KAB1646947.1"/>
    </source>
</evidence>
<dbReference type="SUPFAM" id="SSF56037">
    <property type="entry name" value="PheT/TilS domain"/>
    <property type="match status" value="1"/>
</dbReference>
<comment type="similarity">
    <text evidence="2 15">Belongs to the phenylalanyl-tRNA synthetase beta subunit family. Type 1 subfamily.</text>
</comment>
<dbReference type="Pfam" id="PF17759">
    <property type="entry name" value="tRNA_synthFbeta"/>
    <property type="match status" value="1"/>
</dbReference>
<dbReference type="Pfam" id="PF03147">
    <property type="entry name" value="FDX-ACB"/>
    <property type="match status" value="1"/>
</dbReference>
<keyword evidence="8 15" id="KW-0547">Nucleotide-binding</keyword>
<accession>A0A6H9WAS8</accession>
<evidence type="ECO:0000256" key="10">
    <source>
        <dbReference type="ARBA" id="ARBA00022842"/>
    </source>
</evidence>
<dbReference type="Gene3D" id="3.30.70.380">
    <property type="entry name" value="Ferrodoxin-fold anticodon-binding domain"/>
    <property type="match status" value="1"/>
</dbReference>
<evidence type="ECO:0000259" key="19">
    <source>
        <dbReference type="PROSITE" id="PS51483"/>
    </source>
</evidence>
<dbReference type="PROSITE" id="PS50886">
    <property type="entry name" value="TRBD"/>
    <property type="match status" value="1"/>
</dbReference>
<dbReference type="InterPro" id="IPR004532">
    <property type="entry name" value="Phe-tRNA-ligase_IIc_bsu_bact"/>
</dbReference>
<name>A0A6H9WAS8_9MICO</name>
<dbReference type="InterPro" id="IPR009061">
    <property type="entry name" value="DNA-bd_dom_put_sf"/>
</dbReference>
<keyword evidence="13 15" id="KW-0030">Aminoacyl-tRNA synthetase</keyword>
<dbReference type="GO" id="GO:0009328">
    <property type="term" value="C:phenylalanine-tRNA ligase complex"/>
    <property type="evidence" value="ECO:0007669"/>
    <property type="project" value="TreeGrafter"/>
</dbReference>
<dbReference type="InterPro" id="IPR041616">
    <property type="entry name" value="PheRS_beta_core"/>
</dbReference>
<feature type="binding site" evidence="15">
    <location>
        <position position="484"/>
    </location>
    <ligand>
        <name>Mg(2+)</name>
        <dbReference type="ChEBI" id="CHEBI:18420"/>
        <note>shared with alpha subunit</note>
    </ligand>
</feature>
<dbReference type="Gene3D" id="2.40.50.140">
    <property type="entry name" value="Nucleic acid-binding proteins"/>
    <property type="match status" value="1"/>
</dbReference>
<dbReference type="InterPro" id="IPR012340">
    <property type="entry name" value="NA-bd_OB-fold"/>
</dbReference>
<dbReference type="PANTHER" id="PTHR10947">
    <property type="entry name" value="PHENYLALANYL-TRNA SYNTHETASE BETA CHAIN AND LEUCINE-RICH REPEAT-CONTAINING PROTEIN 47"/>
    <property type="match status" value="1"/>
</dbReference>
<proteinExistence type="inferred from homology"/>
<comment type="catalytic activity">
    <reaction evidence="14 15">
        <text>tRNA(Phe) + L-phenylalanine + ATP = L-phenylalanyl-tRNA(Phe) + AMP + diphosphate + H(+)</text>
        <dbReference type="Rhea" id="RHEA:19413"/>
        <dbReference type="Rhea" id="RHEA-COMP:9668"/>
        <dbReference type="Rhea" id="RHEA-COMP:9699"/>
        <dbReference type="ChEBI" id="CHEBI:15378"/>
        <dbReference type="ChEBI" id="CHEBI:30616"/>
        <dbReference type="ChEBI" id="CHEBI:33019"/>
        <dbReference type="ChEBI" id="CHEBI:58095"/>
        <dbReference type="ChEBI" id="CHEBI:78442"/>
        <dbReference type="ChEBI" id="CHEBI:78531"/>
        <dbReference type="ChEBI" id="CHEBI:456215"/>
        <dbReference type="EC" id="6.1.1.20"/>
    </reaction>
</comment>
<dbReference type="HAMAP" id="MF_00283">
    <property type="entry name" value="Phe_tRNA_synth_beta1"/>
    <property type="match status" value="1"/>
</dbReference>
<feature type="domain" description="B5" evidence="19">
    <location>
        <begin position="430"/>
        <end position="506"/>
    </location>
</feature>
<dbReference type="CDD" id="cd00769">
    <property type="entry name" value="PheRS_beta_core"/>
    <property type="match status" value="1"/>
</dbReference>
<evidence type="ECO:0000256" key="3">
    <source>
        <dbReference type="ARBA" id="ARBA00011209"/>
    </source>
</evidence>
<evidence type="ECO:0000256" key="8">
    <source>
        <dbReference type="ARBA" id="ARBA00022741"/>
    </source>
</evidence>
<dbReference type="FunFam" id="3.50.40.10:FF:000001">
    <property type="entry name" value="Phenylalanine--tRNA ligase beta subunit"/>
    <property type="match status" value="1"/>
</dbReference>
<evidence type="ECO:0000259" key="17">
    <source>
        <dbReference type="PROSITE" id="PS50886"/>
    </source>
</evidence>
<keyword evidence="10 15" id="KW-0460">Magnesium</keyword>
<dbReference type="Proteomes" id="UP000431744">
    <property type="component" value="Unassembled WGS sequence"/>
</dbReference>
<keyword evidence="6 15" id="KW-0436">Ligase</keyword>
<dbReference type="GO" id="GO:0005524">
    <property type="term" value="F:ATP binding"/>
    <property type="evidence" value="ECO:0007669"/>
    <property type="project" value="UniProtKB-UniRule"/>
</dbReference>
<dbReference type="CDD" id="cd02796">
    <property type="entry name" value="tRNA_bind_bactPheRS"/>
    <property type="match status" value="1"/>
</dbReference>
<evidence type="ECO:0000256" key="9">
    <source>
        <dbReference type="ARBA" id="ARBA00022840"/>
    </source>
</evidence>
<dbReference type="InterPro" id="IPR005146">
    <property type="entry name" value="B3/B4_tRNA-bd"/>
</dbReference>
<dbReference type="Gene3D" id="3.30.930.10">
    <property type="entry name" value="Bira Bifunctional Protein, Domain 2"/>
    <property type="match status" value="1"/>
</dbReference>
<dbReference type="PANTHER" id="PTHR10947:SF0">
    <property type="entry name" value="PHENYLALANINE--TRNA LIGASE BETA SUBUNIT"/>
    <property type="match status" value="1"/>
</dbReference>
<evidence type="ECO:0000259" key="18">
    <source>
        <dbReference type="PROSITE" id="PS51447"/>
    </source>
</evidence>
<dbReference type="InterPro" id="IPR005147">
    <property type="entry name" value="tRNA_synthase_B5-dom"/>
</dbReference>
<evidence type="ECO:0000256" key="14">
    <source>
        <dbReference type="ARBA" id="ARBA00049255"/>
    </source>
</evidence>
<dbReference type="InterPro" id="IPR036690">
    <property type="entry name" value="Fdx_antiC-bd_sf"/>
</dbReference>
<dbReference type="InterPro" id="IPR045060">
    <property type="entry name" value="Phe-tRNA-ligase_IIc_bsu"/>
</dbReference>
<dbReference type="SUPFAM" id="SSF50249">
    <property type="entry name" value="Nucleic acid-binding proteins"/>
    <property type="match status" value="1"/>
</dbReference>
<evidence type="ECO:0000256" key="16">
    <source>
        <dbReference type="PROSITE-ProRule" id="PRU00209"/>
    </source>
</evidence>
<dbReference type="SUPFAM" id="SSF46955">
    <property type="entry name" value="Putative DNA-binding domain"/>
    <property type="match status" value="1"/>
</dbReference>
<comment type="subunit">
    <text evidence="3 15">Tetramer of two alpha and two beta subunits.</text>
</comment>
<feature type="domain" description="FDX-ACB" evidence="18">
    <location>
        <begin position="763"/>
        <end position="856"/>
    </location>
</feature>
<protein>
    <recommendedName>
        <fullName evidence="15">Phenylalanine--tRNA ligase beta subunit</fullName>
        <ecNumber evidence="15">6.1.1.20</ecNumber>
    </recommendedName>
    <alternativeName>
        <fullName evidence="15">Phenylalanyl-tRNA synthetase beta subunit</fullName>
        <shortName evidence="15">PheRS</shortName>
    </alternativeName>
</protein>
<feature type="binding site" evidence="15">
    <location>
        <position position="494"/>
    </location>
    <ligand>
        <name>Mg(2+)</name>
        <dbReference type="ChEBI" id="CHEBI:18420"/>
        <note>shared with alpha subunit</note>
    </ligand>
</feature>
<evidence type="ECO:0000256" key="6">
    <source>
        <dbReference type="ARBA" id="ARBA00022598"/>
    </source>
</evidence>
<dbReference type="InterPro" id="IPR002547">
    <property type="entry name" value="tRNA-bd_dom"/>
</dbReference>
<dbReference type="GO" id="GO:0000049">
    <property type="term" value="F:tRNA binding"/>
    <property type="evidence" value="ECO:0007669"/>
    <property type="project" value="UniProtKB-UniRule"/>
</dbReference>
<dbReference type="RefSeq" id="WP_158030113.1">
    <property type="nucleotide sequence ID" value="NZ_BMHG01000002.1"/>
</dbReference>
<evidence type="ECO:0000256" key="1">
    <source>
        <dbReference type="ARBA" id="ARBA00004496"/>
    </source>
</evidence>
<dbReference type="GO" id="GO:0000287">
    <property type="term" value="F:magnesium ion binding"/>
    <property type="evidence" value="ECO:0007669"/>
    <property type="project" value="UniProtKB-UniRule"/>
</dbReference>
<comment type="caution">
    <text evidence="20">The sequence shown here is derived from an EMBL/GenBank/DDBJ whole genome shotgun (WGS) entry which is preliminary data.</text>
</comment>
<dbReference type="AlphaFoldDB" id="A0A6H9WAS8"/>
<comment type="cofactor">
    <cofactor evidence="15">
        <name>Mg(2+)</name>
        <dbReference type="ChEBI" id="CHEBI:18420"/>
    </cofactor>
    <text evidence="15">Binds 2 magnesium ions per tetramer.</text>
</comment>
<evidence type="ECO:0000313" key="21">
    <source>
        <dbReference type="Proteomes" id="UP000431744"/>
    </source>
</evidence>
<comment type="caution">
    <text evidence="15">Lacks conserved residue(s) required for the propagation of feature annotation.</text>
</comment>
<evidence type="ECO:0000256" key="5">
    <source>
        <dbReference type="ARBA" id="ARBA00022555"/>
    </source>
</evidence>
<dbReference type="Gene3D" id="3.30.56.10">
    <property type="match status" value="2"/>
</dbReference>
<keyword evidence="21" id="KW-1185">Reference proteome</keyword>
<dbReference type="GO" id="GO:0006432">
    <property type="term" value="P:phenylalanyl-tRNA aminoacylation"/>
    <property type="evidence" value="ECO:0007669"/>
    <property type="project" value="UniProtKB-UniRule"/>
</dbReference>
<organism evidence="20 21">
    <name type="scientific">Pseudoclavibacter endophyticus</name>
    <dbReference type="NCBI Taxonomy" id="1778590"/>
    <lineage>
        <taxon>Bacteria</taxon>
        <taxon>Bacillati</taxon>
        <taxon>Actinomycetota</taxon>
        <taxon>Actinomycetes</taxon>
        <taxon>Micrococcales</taxon>
        <taxon>Microbacteriaceae</taxon>
        <taxon>Pseudoclavibacter</taxon>
    </lineage>
</organism>
<evidence type="ECO:0000256" key="2">
    <source>
        <dbReference type="ARBA" id="ARBA00008653"/>
    </source>
</evidence>
<dbReference type="InterPro" id="IPR005121">
    <property type="entry name" value="Fdx_antiC-bd"/>
</dbReference>
<dbReference type="Gene3D" id="3.50.40.10">
    <property type="entry name" value="Phenylalanyl-trna Synthetase, Chain B, domain 3"/>
    <property type="match status" value="1"/>
</dbReference>
<comment type="subcellular location">
    <subcellularLocation>
        <location evidence="1 15">Cytoplasm</location>
    </subcellularLocation>
</comment>
<dbReference type="InterPro" id="IPR033714">
    <property type="entry name" value="tRNA_bind_bactPheRS"/>
</dbReference>
<keyword evidence="7 15" id="KW-0479">Metal-binding</keyword>
<keyword evidence="12 15" id="KW-0648">Protein biosynthesis</keyword>
<evidence type="ECO:0000256" key="4">
    <source>
        <dbReference type="ARBA" id="ARBA00022490"/>
    </source>
</evidence>
<dbReference type="SUPFAM" id="SSF55681">
    <property type="entry name" value="Class II aaRS and biotin synthetases"/>
    <property type="match status" value="1"/>
</dbReference>
<evidence type="ECO:0000256" key="15">
    <source>
        <dbReference type="HAMAP-Rule" id="MF_00283"/>
    </source>
</evidence>
<keyword evidence="4 15" id="KW-0963">Cytoplasm</keyword>
<dbReference type="Pfam" id="PF03483">
    <property type="entry name" value="B3_4"/>
    <property type="match status" value="1"/>
</dbReference>
<dbReference type="InterPro" id="IPR045864">
    <property type="entry name" value="aa-tRNA-synth_II/BPL/LPL"/>
</dbReference>
<reference evidence="20 21" key="1">
    <citation type="submission" date="2019-09" db="EMBL/GenBank/DDBJ databases">
        <title>Phylogeny of genus Pseudoclavibacter and closely related genus.</title>
        <authorList>
            <person name="Li Y."/>
        </authorList>
    </citation>
    <scope>NUCLEOTIDE SEQUENCE [LARGE SCALE GENOMIC DNA]</scope>
    <source>
        <strain evidence="20 21">EGI 60007</strain>
    </source>
</reference>
<gene>
    <name evidence="15" type="primary">pheT</name>
    <name evidence="20" type="ORF">F8O04_14600</name>
</gene>
<feature type="domain" description="TRNA-binding" evidence="17">
    <location>
        <begin position="40"/>
        <end position="163"/>
    </location>
</feature>
<dbReference type="GO" id="GO:0004826">
    <property type="term" value="F:phenylalanine-tRNA ligase activity"/>
    <property type="evidence" value="ECO:0007669"/>
    <property type="project" value="UniProtKB-UniRule"/>
</dbReference>
<dbReference type="NCBIfam" id="TIGR00472">
    <property type="entry name" value="pheT_bact"/>
    <property type="match status" value="1"/>
</dbReference>